<dbReference type="HOGENOM" id="CLU_2412802_0_0_1"/>
<dbReference type="AlphaFoldDB" id="A0A059EWF6"/>
<evidence type="ECO:0000313" key="2">
    <source>
        <dbReference type="EMBL" id="KCZ79049.1"/>
    </source>
</evidence>
<proteinExistence type="predicted"/>
<dbReference type="EMBL" id="KK365408">
    <property type="protein sequence ID" value="KCZ79049.1"/>
    <property type="molecule type" value="Genomic_DNA"/>
</dbReference>
<keyword evidence="3" id="KW-1185">Reference proteome</keyword>
<gene>
    <name evidence="2" type="ORF">H312_03568</name>
</gene>
<protein>
    <submittedName>
        <fullName evidence="2">Uncharacterized protein</fullName>
    </submittedName>
</protein>
<feature type="region of interest" description="Disordered" evidence="1">
    <location>
        <begin position="15"/>
        <end position="55"/>
    </location>
</feature>
<name>A0A059EWF6_9MICR</name>
<accession>A0A059EWF6</accession>
<organism evidence="2 3">
    <name type="scientific">Anncaliia algerae PRA339</name>
    <dbReference type="NCBI Taxonomy" id="1288291"/>
    <lineage>
        <taxon>Eukaryota</taxon>
        <taxon>Fungi</taxon>
        <taxon>Fungi incertae sedis</taxon>
        <taxon>Microsporidia</taxon>
        <taxon>Tubulinosematoidea</taxon>
        <taxon>Tubulinosematidae</taxon>
        <taxon>Anncaliia</taxon>
    </lineage>
</organism>
<evidence type="ECO:0000256" key="1">
    <source>
        <dbReference type="SAM" id="MobiDB-lite"/>
    </source>
</evidence>
<evidence type="ECO:0000313" key="3">
    <source>
        <dbReference type="Proteomes" id="UP000030655"/>
    </source>
</evidence>
<reference evidence="2 3" key="2">
    <citation type="submission" date="2014-03" db="EMBL/GenBank/DDBJ databases">
        <title>The Genome Sequence of Anncaliia algerae insect isolate PRA339.</title>
        <authorList>
            <consortium name="The Broad Institute Genome Sequencing Platform"/>
            <consortium name="The Broad Institute Genome Sequencing Center for Infectious Disease"/>
            <person name="Cuomo C."/>
            <person name="Becnel J."/>
            <person name="Sanscrainte N."/>
            <person name="Walker B."/>
            <person name="Young S.K."/>
            <person name="Zeng Q."/>
            <person name="Gargeya S."/>
            <person name="Fitzgerald M."/>
            <person name="Haas B."/>
            <person name="Abouelleil A."/>
            <person name="Alvarado L."/>
            <person name="Arachchi H.M."/>
            <person name="Berlin A.M."/>
            <person name="Chapman S.B."/>
            <person name="Dewar J."/>
            <person name="Goldberg J."/>
            <person name="Griggs A."/>
            <person name="Gujja S."/>
            <person name="Hansen M."/>
            <person name="Howarth C."/>
            <person name="Imamovic A."/>
            <person name="Larimer J."/>
            <person name="McCowan C."/>
            <person name="Murphy C."/>
            <person name="Neiman D."/>
            <person name="Pearson M."/>
            <person name="Priest M."/>
            <person name="Roberts A."/>
            <person name="Saif S."/>
            <person name="Shea T."/>
            <person name="Sisk P."/>
            <person name="Sykes S."/>
            <person name="Wortman J."/>
            <person name="Nusbaum C."/>
            <person name="Birren B."/>
        </authorList>
    </citation>
    <scope>NUCLEOTIDE SEQUENCE [LARGE SCALE GENOMIC DNA]</scope>
    <source>
        <strain evidence="2 3">PRA339</strain>
    </source>
</reference>
<dbReference type="Proteomes" id="UP000030655">
    <property type="component" value="Unassembled WGS sequence"/>
</dbReference>
<sequence>MKVFPFNIFYIKDGKPRTSKAGKKSDPEDVNVRNMHNKEQPKNLRKSKMRSVGSKSYTDEGTMLFKRGIEKKNILKEIFIIEGDEGFEDLSL</sequence>
<reference evidence="3" key="1">
    <citation type="submission" date="2013-02" db="EMBL/GenBank/DDBJ databases">
        <authorList>
            <consortium name="The Broad Institute Genome Sequencing Platform"/>
            <person name="Cuomo C."/>
            <person name="Becnel J."/>
            <person name="Sanscrainte N."/>
            <person name="Walker B."/>
            <person name="Young S.K."/>
            <person name="Zeng Q."/>
            <person name="Gargeya S."/>
            <person name="Fitzgerald M."/>
            <person name="Haas B."/>
            <person name="Abouelleil A."/>
            <person name="Alvarado L."/>
            <person name="Arachchi H.M."/>
            <person name="Berlin A.M."/>
            <person name="Chapman S.B."/>
            <person name="Dewar J."/>
            <person name="Goldberg J."/>
            <person name="Griggs A."/>
            <person name="Gujja S."/>
            <person name="Hansen M."/>
            <person name="Howarth C."/>
            <person name="Imamovic A."/>
            <person name="Larimer J."/>
            <person name="McCowan C."/>
            <person name="Murphy C."/>
            <person name="Neiman D."/>
            <person name="Pearson M."/>
            <person name="Priest M."/>
            <person name="Roberts A."/>
            <person name="Saif S."/>
            <person name="Shea T."/>
            <person name="Sisk P."/>
            <person name="Sykes S."/>
            <person name="Wortman J."/>
            <person name="Nusbaum C."/>
            <person name="Birren B."/>
        </authorList>
    </citation>
    <scope>NUCLEOTIDE SEQUENCE [LARGE SCALE GENOMIC DNA]</scope>
    <source>
        <strain evidence="3">PRA339</strain>
    </source>
</reference>
<feature type="compositionally biased region" description="Basic and acidic residues" evidence="1">
    <location>
        <begin position="23"/>
        <end position="42"/>
    </location>
</feature>
<dbReference type="VEuPathDB" id="MicrosporidiaDB:H312_03568"/>